<organism evidence="2 3">
    <name type="scientific">Proteus mirabilis</name>
    <dbReference type="NCBI Taxonomy" id="584"/>
    <lineage>
        <taxon>Bacteria</taxon>
        <taxon>Pseudomonadati</taxon>
        <taxon>Pseudomonadota</taxon>
        <taxon>Gammaproteobacteria</taxon>
        <taxon>Enterobacterales</taxon>
        <taxon>Morganellaceae</taxon>
        <taxon>Proteus</taxon>
    </lineage>
</organism>
<gene>
    <name evidence="2" type="primary">ycjF</name>
    <name evidence="2" type="ORF">NCTC11938_04840</name>
</gene>
<reference evidence="2 3" key="1">
    <citation type="submission" date="2018-06" db="EMBL/GenBank/DDBJ databases">
        <authorList>
            <consortium name="Pathogen Informatics"/>
            <person name="Doyle S."/>
        </authorList>
    </citation>
    <scope>NUCLEOTIDE SEQUENCE [LARGE SCALE GENOMIC DNA]</scope>
    <source>
        <strain evidence="2 3">NCTC11938</strain>
    </source>
</reference>
<keyword evidence="1" id="KW-0812">Transmembrane</keyword>
<dbReference type="InterPro" id="IPR006507">
    <property type="entry name" value="UPF0283"/>
</dbReference>
<accession>A0A379GHQ2</accession>
<dbReference type="GO" id="GO:0005886">
    <property type="term" value="C:plasma membrane"/>
    <property type="evidence" value="ECO:0007669"/>
    <property type="project" value="TreeGrafter"/>
</dbReference>
<feature type="transmembrane region" description="Helical" evidence="1">
    <location>
        <begin position="27"/>
        <end position="48"/>
    </location>
</feature>
<keyword evidence="1" id="KW-1133">Transmembrane helix</keyword>
<name>A0A379GHQ2_PROMI</name>
<dbReference type="Proteomes" id="UP000254191">
    <property type="component" value="Unassembled WGS sequence"/>
</dbReference>
<protein>
    <submittedName>
        <fullName evidence="2">Uncharacterized protein</fullName>
    </submittedName>
</protein>
<proteinExistence type="predicted"/>
<evidence type="ECO:0000256" key="1">
    <source>
        <dbReference type="SAM" id="Phobius"/>
    </source>
</evidence>
<sequence length="119" mass="13410">MASTILGVSVIAQAGQWIYQSWINSDWIALGAASAGGLIVIAGMGSVITEWRRIYRLRQRADERDKARELLYSHAIGNGRPFCEDLAKQAGINSQHPAYIRWQSTLHDTHNDREILEYI</sequence>
<evidence type="ECO:0000313" key="2">
    <source>
        <dbReference type="EMBL" id="SUC40539.1"/>
    </source>
</evidence>
<dbReference type="PANTHER" id="PTHR39342:SF1">
    <property type="entry name" value="UPF0283 MEMBRANE PROTEIN YCJF"/>
    <property type="match status" value="1"/>
</dbReference>
<evidence type="ECO:0000313" key="3">
    <source>
        <dbReference type="Proteomes" id="UP000254191"/>
    </source>
</evidence>
<keyword evidence="1" id="KW-0472">Membrane</keyword>
<dbReference type="PANTHER" id="PTHR39342">
    <property type="entry name" value="UPF0283 MEMBRANE PROTEIN YCJF"/>
    <property type="match status" value="1"/>
</dbReference>
<dbReference type="AlphaFoldDB" id="A0A379GHQ2"/>
<dbReference type="EMBL" id="UGTS01000006">
    <property type="protein sequence ID" value="SUC40539.1"/>
    <property type="molecule type" value="Genomic_DNA"/>
</dbReference>